<organism evidence="2 3">
    <name type="scientific">Pseudonocardia xishanensis</name>
    <dbReference type="NCBI Taxonomy" id="630995"/>
    <lineage>
        <taxon>Bacteria</taxon>
        <taxon>Bacillati</taxon>
        <taxon>Actinomycetota</taxon>
        <taxon>Actinomycetes</taxon>
        <taxon>Pseudonocardiales</taxon>
        <taxon>Pseudonocardiaceae</taxon>
        <taxon>Pseudonocardia</taxon>
    </lineage>
</organism>
<dbReference type="EMBL" id="BAABGT010000027">
    <property type="protein sequence ID" value="GAA4543219.1"/>
    <property type="molecule type" value="Genomic_DNA"/>
</dbReference>
<evidence type="ECO:0000313" key="3">
    <source>
        <dbReference type="Proteomes" id="UP001501598"/>
    </source>
</evidence>
<protein>
    <recommendedName>
        <fullName evidence="1">DUF8083 domain-containing protein</fullName>
    </recommendedName>
</protein>
<evidence type="ECO:0000259" key="1">
    <source>
        <dbReference type="Pfam" id="PF26312"/>
    </source>
</evidence>
<evidence type="ECO:0000313" key="2">
    <source>
        <dbReference type="EMBL" id="GAA4543219.1"/>
    </source>
</evidence>
<dbReference type="RefSeq" id="WP_345414933.1">
    <property type="nucleotide sequence ID" value="NZ_BAABGT010000027.1"/>
</dbReference>
<dbReference type="InterPro" id="IPR058396">
    <property type="entry name" value="DUF8083"/>
</dbReference>
<comment type="caution">
    <text evidence="2">The sequence shown here is derived from an EMBL/GenBank/DDBJ whole genome shotgun (WGS) entry which is preliminary data.</text>
</comment>
<accession>A0ABP8RNN1</accession>
<dbReference type="Proteomes" id="UP001501598">
    <property type="component" value="Unassembled WGS sequence"/>
</dbReference>
<sequence>MMPSPFLSYLRVYEPLRAFTGPAGVAVRAGLARGAVRPDRVGRRERELCLRATVRGRLLPGDLGGADTPVDVMVLGGEGGEPFVCPLDTRPRAAAAVLSFLGEEEPLLRSSALVIPETAARRRAERAVAELGEGAAHVVTAGWTVPLPWFALVDPEERQVRLDAQRRVWWRVPIAKALGRAAHAERVVRGAFGEGGPAEVLRETRGWLENFDRTSLVELDYGGLVDLLDDATLQADDSAAQVQRALRLLRAGDADGAAECYASLREIWGSVAGRRQEG</sequence>
<name>A0ABP8RNN1_9PSEU</name>
<gene>
    <name evidence="2" type="ORF">GCM10023175_19610</name>
</gene>
<feature type="domain" description="DUF8083" evidence="1">
    <location>
        <begin position="6"/>
        <end position="274"/>
    </location>
</feature>
<reference evidence="3" key="1">
    <citation type="journal article" date="2019" name="Int. J. Syst. Evol. Microbiol.">
        <title>The Global Catalogue of Microorganisms (GCM) 10K type strain sequencing project: providing services to taxonomists for standard genome sequencing and annotation.</title>
        <authorList>
            <consortium name="The Broad Institute Genomics Platform"/>
            <consortium name="The Broad Institute Genome Sequencing Center for Infectious Disease"/>
            <person name="Wu L."/>
            <person name="Ma J."/>
        </authorList>
    </citation>
    <scope>NUCLEOTIDE SEQUENCE [LARGE SCALE GENOMIC DNA]</scope>
    <source>
        <strain evidence="3">JCM 17906</strain>
    </source>
</reference>
<dbReference type="Pfam" id="PF26312">
    <property type="entry name" value="DUF8083"/>
    <property type="match status" value="1"/>
</dbReference>
<proteinExistence type="predicted"/>
<keyword evidence="3" id="KW-1185">Reference proteome</keyword>